<gene>
    <name evidence="6" type="ORF">Pta02_26260</name>
</gene>
<evidence type="ECO:0000259" key="5">
    <source>
        <dbReference type="PROSITE" id="PS51063"/>
    </source>
</evidence>
<dbReference type="InterPro" id="IPR036388">
    <property type="entry name" value="WH-like_DNA-bd_sf"/>
</dbReference>
<comment type="caution">
    <text evidence="6">The sequence shown here is derived from an EMBL/GenBank/DDBJ whole genome shotgun (WGS) entry which is preliminary data.</text>
</comment>
<dbReference type="GO" id="GO:0003700">
    <property type="term" value="F:DNA-binding transcription factor activity"/>
    <property type="evidence" value="ECO:0007669"/>
    <property type="project" value="TreeGrafter"/>
</dbReference>
<feature type="domain" description="Cyclic nucleotide-binding" evidence="4">
    <location>
        <begin position="15"/>
        <end position="123"/>
    </location>
</feature>
<dbReference type="InterPro" id="IPR018490">
    <property type="entry name" value="cNMP-bd_dom_sf"/>
</dbReference>
<dbReference type="Pfam" id="PF00027">
    <property type="entry name" value="cNMP_binding"/>
    <property type="match status" value="1"/>
</dbReference>
<dbReference type="RefSeq" id="WP_203875012.1">
    <property type="nucleotide sequence ID" value="NZ_BOOK01000016.1"/>
</dbReference>
<keyword evidence="2" id="KW-0238">DNA-binding</keyword>
<evidence type="ECO:0000256" key="3">
    <source>
        <dbReference type="ARBA" id="ARBA00023163"/>
    </source>
</evidence>
<dbReference type="SMART" id="SM00100">
    <property type="entry name" value="cNMP"/>
    <property type="match status" value="1"/>
</dbReference>
<dbReference type="PANTHER" id="PTHR24567:SF74">
    <property type="entry name" value="HTH-TYPE TRANSCRIPTIONAL REGULATOR ARCR"/>
    <property type="match status" value="1"/>
</dbReference>
<dbReference type="SUPFAM" id="SSF51206">
    <property type="entry name" value="cAMP-binding domain-like"/>
    <property type="match status" value="1"/>
</dbReference>
<dbReference type="PROSITE" id="PS51063">
    <property type="entry name" value="HTH_CRP_2"/>
    <property type="match status" value="1"/>
</dbReference>
<feature type="domain" description="HTH crp-type" evidence="5">
    <location>
        <begin position="149"/>
        <end position="222"/>
    </location>
</feature>
<dbReference type="PANTHER" id="PTHR24567">
    <property type="entry name" value="CRP FAMILY TRANSCRIPTIONAL REGULATORY PROTEIN"/>
    <property type="match status" value="1"/>
</dbReference>
<dbReference type="CDD" id="cd00038">
    <property type="entry name" value="CAP_ED"/>
    <property type="match status" value="1"/>
</dbReference>
<evidence type="ECO:0000256" key="1">
    <source>
        <dbReference type="ARBA" id="ARBA00023015"/>
    </source>
</evidence>
<evidence type="ECO:0000313" key="7">
    <source>
        <dbReference type="Proteomes" id="UP000634476"/>
    </source>
</evidence>
<dbReference type="Proteomes" id="UP000634476">
    <property type="component" value="Unassembled WGS sequence"/>
</dbReference>
<sequence length="240" mass="26114">MARDQSSDPFARASFLSQLSDPVRAQLLNLGVTTCRPAGHELIHQGGVGEVVFLLIDAITKITARAENGSEVLLAVRVSGDIVGDMAVLDEAPRSATVTTCSRSTICVVRGPIFMDFLRRTPEAGLALNRLISDRLRWANQRRLDFAGYEAGIRLARLIVTLAARHGRRVSRGLDIGVPLTQTELGALIGAKEATIQKALRDLAERGLIRRGRRGVIIMEPGELAKFADIPEAAERLKPY</sequence>
<dbReference type="InterPro" id="IPR014710">
    <property type="entry name" value="RmlC-like_jellyroll"/>
</dbReference>
<dbReference type="InterPro" id="IPR012318">
    <property type="entry name" value="HTH_CRP"/>
</dbReference>
<dbReference type="Gene3D" id="2.60.120.10">
    <property type="entry name" value="Jelly Rolls"/>
    <property type="match status" value="1"/>
</dbReference>
<keyword evidence="1" id="KW-0805">Transcription regulation</keyword>
<dbReference type="AlphaFoldDB" id="A0A8J3SXL6"/>
<dbReference type="PROSITE" id="PS50042">
    <property type="entry name" value="CNMP_BINDING_3"/>
    <property type="match status" value="1"/>
</dbReference>
<protein>
    <submittedName>
        <fullName evidence="6">Crp/Fnr family transcriptional regulator</fullName>
    </submittedName>
</protein>
<name>A0A8J3SXL6_9ACTN</name>
<proteinExistence type="predicted"/>
<dbReference type="Gene3D" id="1.10.10.10">
    <property type="entry name" value="Winged helix-like DNA-binding domain superfamily/Winged helix DNA-binding domain"/>
    <property type="match status" value="1"/>
</dbReference>
<dbReference type="InterPro" id="IPR036390">
    <property type="entry name" value="WH_DNA-bd_sf"/>
</dbReference>
<evidence type="ECO:0000256" key="2">
    <source>
        <dbReference type="ARBA" id="ARBA00023125"/>
    </source>
</evidence>
<dbReference type="SUPFAM" id="SSF46785">
    <property type="entry name" value="Winged helix' DNA-binding domain"/>
    <property type="match status" value="1"/>
</dbReference>
<dbReference type="InterPro" id="IPR000595">
    <property type="entry name" value="cNMP-bd_dom"/>
</dbReference>
<evidence type="ECO:0000313" key="6">
    <source>
        <dbReference type="EMBL" id="GII00618.1"/>
    </source>
</evidence>
<reference evidence="6" key="1">
    <citation type="submission" date="2021-01" db="EMBL/GenBank/DDBJ databases">
        <title>Whole genome shotgun sequence of Planobispora takensis NBRC 109077.</title>
        <authorList>
            <person name="Komaki H."/>
            <person name="Tamura T."/>
        </authorList>
    </citation>
    <scope>NUCLEOTIDE SEQUENCE</scope>
    <source>
        <strain evidence="6">NBRC 109077</strain>
    </source>
</reference>
<evidence type="ECO:0000259" key="4">
    <source>
        <dbReference type="PROSITE" id="PS50042"/>
    </source>
</evidence>
<keyword evidence="7" id="KW-1185">Reference proteome</keyword>
<dbReference type="InterPro" id="IPR050397">
    <property type="entry name" value="Env_Response_Regulators"/>
</dbReference>
<dbReference type="GO" id="GO:0005829">
    <property type="term" value="C:cytosol"/>
    <property type="evidence" value="ECO:0007669"/>
    <property type="project" value="TreeGrafter"/>
</dbReference>
<keyword evidence="3" id="KW-0804">Transcription</keyword>
<dbReference type="GO" id="GO:0003677">
    <property type="term" value="F:DNA binding"/>
    <property type="evidence" value="ECO:0007669"/>
    <property type="project" value="UniProtKB-KW"/>
</dbReference>
<accession>A0A8J3SXL6</accession>
<dbReference type="Pfam" id="PF13545">
    <property type="entry name" value="HTH_Crp_2"/>
    <property type="match status" value="1"/>
</dbReference>
<dbReference type="EMBL" id="BOOK01000016">
    <property type="protein sequence ID" value="GII00618.1"/>
    <property type="molecule type" value="Genomic_DNA"/>
</dbReference>
<organism evidence="6 7">
    <name type="scientific">Planobispora takensis</name>
    <dbReference type="NCBI Taxonomy" id="1367882"/>
    <lineage>
        <taxon>Bacteria</taxon>
        <taxon>Bacillati</taxon>
        <taxon>Actinomycetota</taxon>
        <taxon>Actinomycetes</taxon>
        <taxon>Streptosporangiales</taxon>
        <taxon>Streptosporangiaceae</taxon>
        <taxon>Planobispora</taxon>
    </lineage>
</organism>